<sequence length="645" mass="66804">MKHIALALSLLVPISAQARSPVPPSQWTQNYIPSLADWKSALLYNGVPLGQALENEILRASDGEALKLNRNDDTSINQILTTPTIHGGAAMGQSLTTPTINGGIATGQVLSRPTITNGTAVGMNIGASTSTPLNAPDARLVSDKFGEALSVLDFGAKCDGTTDDTVAFNAATAAVADTKTGSGGSVLHHVLIPGKACVITGTVNLPRGVWLSGTGMSGSELIFGDNSQILFTGNNVTNSWVGSRLSDLYINVSGVTSAQKYPIDAATNAPVSSQIDHLQIEGGTYYGIDMSGNNVTVDTVFIQGVKAVGIRVGHGSTGGNNTDPRIINTTVSGDYFAGATNASSAILTEILDAGGLTLQNNDMVGGKIGTLINPQTKQTVFHMFASNTVLSDSAQQYGMEIDTGAATSTASDMKFDGSWTANAQSMDVAINNNGGGNVNGYMFVGHRFYLANGDAFHAGTGVQNVTITGSQFCGNSSSGTGVFISKGDSGFIITNNRMPSSCGGEGTGNSAIGVSAAGANDHTVIVGNDMNGIAYPINFTVSDANVVAAEIAHNIGPDRTMSIIAASTTSTLPANIADYAEFNTSDGATVETLVGGWFGRHVFLHNQTSGSITFGTNANICNRYILAKYAYVEAIYTPRSCWYLH</sequence>
<keyword evidence="1" id="KW-0732">Signal</keyword>
<reference evidence="2" key="2">
    <citation type="submission" date="2022-03" db="EMBL/GenBank/DDBJ databases">
        <authorList>
            <person name="Ryngajllo M."/>
            <person name="Jacek P."/>
            <person name="Kubiak K."/>
        </authorList>
    </citation>
    <scope>NUCLEOTIDE SEQUENCE</scope>
    <source>
        <strain evidence="2">SI1</strain>
    </source>
</reference>
<dbReference type="RefSeq" id="WP_247066097.1">
    <property type="nucleotide sequence ID" value="NZ_CP094848.1"/>
</dbReference>
<dbReference type="InterPro" id="IPR012334">
    <property type="entry name" value="Pectin_lyas_fold"/>
</dbReference>
<evidence type="ECO:0000313" key="2">
    <source>
        <dbReference type="EMBL" id="MCJ8352816.1"/>
    </source>
</evidence>
<protein>
    <submittedName>
        <fullName evidence="2">Uncharacterized protein</fullName>
    </submittedName>
</protein>
<accession>A0AAW5ELW5</accession>
<proteinExistence type="predicted"/>
<evidence type="ECO:0000313" key="3">
    <source>
        <dbReference type="Proteomes" id="UP001202887"/>
    </source>
</evidence>
<gene>
    <name evidence="2" type="ORF">K1W68_02180</name>
</gene>
<dbReference type="EMBL" id="JAIBCX010000003">
    <property type="protein sequence ID" value="MCJ8352816.1"/>
    <property type="molecule type" value="Genomic_DNA"/>
</dbReference>
<organism evidence="2 3">
    <name type="scientific">Novacetimonas hansenii</name>
    <name type="common">Komagataeibacter hansenii</name>
    <dbReference type="NCBI Taxonomy" id="436"/>
    <lineage>
        <taxon>Bacteria</taxon>
        <taxon>Pseudomonadati</taxon>
        <taxon>Pseudomonadota</taxon>
        <taxon>Alphaproteobacteria</taxon>
        <taxon>Acetobacterales</taxon>
        <taxon>Acetobacteraceae</taxon>
        <taxon>Novacetimonas</taxon>
    </lineage>
</organism>
<evidence type="ECO:0000256" key="1">
    <source>
        <dbReference type="SAM" id="SignalP"/>
    </source>
</evidence>
<dbReference type="SUPFAM" id="SSF51126">
    <property type="entry name" value="Pectin lyase-like"/>
    <property type="match status" value="1"/>
</dbReference>
<dbReference type="AlphaFoldDB" id="A0AAW5ELW5"/>
<feature type="signal peptide" evidence="1">
    <location>
        <begin position="1"/>
        <end position="18"/>
    </location>
</feature>
<reference evidence="2" key="1">
    <citation type="journal article" date="2021" name="Polymers (Basel)">
        <title>Highly Stretchable Bacterial Cellulose Produced by Komagataeibacter hansenii SI1.</title>
        <authorList>
            <person name="Cielecka I."/>
            <person name="Ryngajllo M."/>
            <person name="Maniukiewicz W."/>
            <person name="Bielecki S."/>
        </authorList>
    </citation>
    <scope>NUCLEOTIDE SEQUENCE</scope>
    <source>
        <strain evidence="2">SI1</strain>
    </source>
</reference>
<name>A0AAW5ELW5_NOVHA</name>
<dbReference type="InterPro" id="IPR011050">
    <property type="entry name" value="Pectin_lyase_fold/virulence"/>
</dbReference>
<feature type="chain" id="PRO_5043924504" evidence="1">
    <location>
        <begin position="19"/>
        <end position="645"/>
    </location>
</feature>
<comment type="caution">
    <text evidence="2">The sequence shown here is derived from an EMBL/GenBank/DDBJ whole genome shotgun (WGS) entry which is preliminary data.</text>
</comment>
<dbReference type="Proteomes" id="UP001202887">
    <property type="component" value="Unassembled WGS sequence"/>
</dbReference>
<dbReference type="Gene3D" id="2.160.20.10">
    <property type="entry name" value="Single-stranded right-handed beta-helix, Pectin lyase-like"/>
    <property type="match status" value="1"/>
</dbReference>